<feature type="region of interest" description="Disordered" evidence="1">
    <location>
        <begin position="47"/>
        <end position="66"/>
    </location>
</feature>
<dbReference type="AlphaFoldDB" id="A0A9K3DP45"/>
<dbReference type="Proteomes" id="UP000215914">
    <property type="component" value="Unassembled WGS sequence"/>
</dbReference>
<sequence length="104" mass="12411">MVVAAHDGGDRGRERVRDRESEERERERERERENRRSKARTVGRSIYPMMVVSDGGQTADPSDRRPEAPETAVVLAIVWFEFWFRRVHISSCRVWVQFNKFEFR</sequence>
<reference evidence="2" key="1">
    <citation type="journal article" date="2017" name="Nature">
        <title>The sunflower genome provides insights into oil metabolism, flowering and Asterid evolution.</title>
        <authorList>
            <person name="Badouin H."/>
            <person name="Gouzy J."/>
            <person name="Grassa C.J."/>
            <person name="Murat F."/>
            <person name="Staton S.E."/>
            <person name="Cottret L."/>
            <person name="Lelandais-Briere C."/>
            <person name="Owens G.L."/>
            <person name="Carrere S."/>
            <person name="Mayjonade B."/>
            <person name="Legrand L."/>
            <person name="Gill N."/>
            <person name="Kane N.C."/>
            <person name="Bowers J.E."/>
            <person name="Hubner S."/>
            <person name="Bellec A."/>
            <person name="Berard A."/>
            <person name="Berges H."/>
            <person name="Blanchet N."/>
            <person name="Boniface M.C."/>
            <person name="Brunel D."/>
            <person name="Catrice O."/>
            <person name="Chaidir N."/>
            <person name="Claudel C."/>
            <person name="Donnadieu C."/>
            <person name="Faraut T."/>
            <person name="Fievet G."/>
            <person name="Helmstetter N."/>
            <person name="King M."/>
            <person name="Knapp S.J."/>
            <person name="Lai Z."/>
            <person name="Le Paslier M.C."/>
            <person name="Lippi Y."/>
            <person name="Lorenzon L."/>
            <person name="Mandel J.R."/>
            <person name="Marage G."/>
            <person name="Marchand G."/>
            <person name="Marquand E."/>
            <person name="Bret-Mestries E."/>
            <person name="Morien E."/>
            <person name="Nambeesan S."/>
            <person name="Nguyen T."/>
            <person name="Pegot-Espagnet P."/>
            <person name="Pouilly N."/>
            <person name="Raftis F."/>
            <person name="Sallet E."/>
            <person name="Schiex T."/>
            <person name="Thomas J."/>
            <person name="Vandecasteele C."/>
            <person name="Vares D."/>
            <person name="Vear F."/>
            <person name="Vautrin S."/>
            <person name="Crespi M."/>
            <person name="Mangin B."/>
            <person name="Burke J.M."/>
            <person name="Salse J."/>
            <person name="Munos S."/>
            <person name="Vincourt P."/>
            <person name="Rieseberg L.H."/>
            <person name="Langlade N.B."/>
        </authorList>
    </citation>
    <scope>NUCLEOTIDE SEQUENCE</scope>
    <source>
        <tissue evidence="2">Leaves</tissue>
    </source>
</reference>
<gene>
    <name evidence="2" type="ORF">HanXRQr2_Chr16g0736961</name>
</gene>
<dbReference type="Gramene" id="mRNA:HanXRQr2_Chr16g0736961">
    <property type="protein sequence ID" value="CDS:HanXRQr2_Chr16g0736961.1"/>
    <property type="gene ID" value="HanXRQr2_Chr16g0736961"/>
</dbReference>
<keyword evidence="3" id="KW-1185">Reference proteome</keyword>
<feature type="region of interest" description="Disordered" evidence="1">
    <location>
        <begin position="1"/>
        <end position="39"/>
    </location>
</feature>
<organism evidence="2 3">
    <name type="scientific">Helianthus annuus</name>
    <name type="common">Common sunflower</name>
    <dbReference type="NCBI Taxonomy" id="4232"/>
    <lineage>
        <taxon>Eukaryota</taxon>
        <taxon>Viridiplantae</taxon>
        <taxon>Streptophyta</taxon>
        <taxon>Embryophyta</taxon>
        <taxon>Tracheophyta</taxon>
        <taxon>Spermatophyta</taxon>
        <taxon>Magnoliopsida</taxon>
        <taxon>eudicotyledons</taxon>
        <taxon>Gunneridae</taxon>
        <taxon>Pentapetalae</taxon>
        <taxon>asterids</taxon>
        <taxon>campanulids</taxon>
        <taxon>Asterales</taxon>
        <taxon>Asteraceae</taxon>
        <taxon>Asteroideae</taxon>
        <taxon>Heliantheae alliance</taxon>
        <taxon>Heliantheae</taxon>
        <taxon>Helianthus</taxon>
    </lineage>
</organism>
<protein>
    <submittedName>
        <fullName evidence="2">Uncharacterized protein</fullName>
    </submittedName>
</protein>
<evidence type="ECO:0000313" key="3">
    <source>
        <dbReference type="Proteomes" id="UP000215914"/>
    </source>
</evidence>
<feature type="compositionally biased region" description="Basic and acidic residues" evidence="1">
    <location>
        <begin position="7"/>
        <end position="36"/>
    </location>
</feature>
<evidence type="ECO:0000256" key="1">
    <source>
        <dbReference type="SAM" id="MobiDB-lite"/>
    </source>
</evidence>
<reference evidence="2" key="2">
    <citation type="submission" date="2020-06" db="EMBL/GenBank/DDBJ databases">
        <title>Helianthus annuus Genome sequencing and assembly Release 2.</title>
        <authorList>
            <person name="Gouzy J."/>
            <person name="Langlade N."/>
            <person name="Munos S."/>
        </authorList>
    </citation>
    <scope>NUCLEOTIDE SEQUENCE</scope>
    <source>
        <tissue evidence="2">Leaves</tissue>
    </source>
</reference>
<name>A0A9K3DP45_HELAN</name>
<accession>A0A9K3DP45</accession>
<evidence type="ECO:0000313" key="2">
    <source>
        <dbReference type="EMBL" id="KAF5759082.1"/>
    </source>
</evidence>
<comment type="caution">
    <text evidence="2">The sequence shown here is derived from an EMBL/GenBank/DDBJ whole genome shotgun (WGS) entry which is preliminary data.</text>
</comment>
<proteinExistence type="predicted"/>
<dbReference type="EMBL" id="MNCJ02000331">
    <property type="protein sequence ID" value="KAF5759082.1"/>
    <property type="molecule type" value="Genomic_DNA"/>
</dbReference>